<dbReference type="Proteomes" id="UP000034883">
    <property type="component" value="Chromosome"/>
</dbReference>
<evidence type="ECO:0000256" key="2">
    <source>
        <dbReference type="ARBA" id="ARBA00023125"/>
    </source>
</evidence>
<keyword evidence="7" id="KW-1185">Reference proteome</keyword>
<dbReference type="AlphaFoldDB" id="A0A0F6YG88"/>
<dbReference type="STRING" id="927083.DB32_000756"/>
<dbReference type="SUPFAM" id="SSF46689">
    <property type="entry name" value="Homeodomain-like"/>
    <property type="match status" value="1"/>
</dbReference>
<keyword evidence="3" id="KW-0804">Transcription</keyword>
<feature type="DNA-binding region" description="H-T-H motif" evidence="4">
    <location>
        <begin position="37"/>
        <end position="56"/>
    </location>
</feature>
<dbReference type="Pfam" id="PF00440">
    <property type="entry name" value="TetR_N"/>
    <property type="match status" value="1"/>
</dbReference>
<evidence type="ECO:0000259" key="5">
    <source>
        <dbReference type="PROSITE" id="PS50977"/>
    </source>
</evidence>
<evidence type="ECO:0000313" key="6">
    <source>
        <dbReference type="EMBL" id="AKF03607.1"/>
    </source>
</evidence>
<dbReference type="EMBL" id="CP011125">
    <property type="protein sequence ID" value="AKF03607.1"/>
    <property type="molecule type" value="Genomic_DNA"/>
</dbReference>
<dbReference type="InterPro" id="IPR009057">
    <property type="entry name" value="Homeodomain-like_sf"/>
</dbReference>
<dbReference type="GO" id="GO:0000976">
    <property type="term" value="F:transcription cis-regulatory region binding"/>
    <property type="evidence" value="ECO:0007669"/>
    <property type="project" value="TreeGrafter"/>
</dbReference>
<proteinExistence type="predicted"/>
<dbReference type="GO" id="GO:0003700">
    <property type="term" value="F:DNA-binding transcription factor activity"/>
    <property type="evidence" value="ECO:0007669"/>
    <property type="project" value="TreeGrafter"/>
</dbReference>
<dbReference type="InterPro" id="IPR001647">
    <property type="entry name" value="HTH_TetR"/>
</dbReference>
<reference evidence="6 7" key="1">
    <citation type="submission" date="2015-03" db="EMBL/GenBank/DDBJ databases">
        <title>Genome assembly of Sandaracinus amylolyticus DSM 53668.</title>
        <authorList>
            <person name="Sharma G."/>
            <person name="Subramanian S."/>
        </authorList>
    </citation>
    <scope>NUCLEOTIDE SEQUENCE [LARGE SCALE GENOMIC DNA]</scope>
    <source>
        <strain evidence="6 7">DSM 53668</strain>
    </source>
</reference>
<dbReference type="Gene3D" id="1.10.357.10">
    <property type="entry name" value="Tetracycline Repressor, domain 2"/>
    <property type="match status" value="1"/>
</dbReference>
<sequence length="233" mass="25283">MNVIHEPAKVRRREAKSERILDAAEGILEREGHDALTMQRLAAELELTVGAAYRYFASKDAIVAALQRRVFEGLAADLERAIAEYEAVHPRASRVGALSRVCVVARVYATLPERRPTHARLLSRMMGEPRNVLPEGLGDANAQVAMTLATRGVRELAAAREAAALGAGDDLERAILLWTSLTGLAQAKKLERWGVPGLDVDALTERLVVTLLVGWGAEPARAREALGRAAEIV</sequence>
<keyword evidence="1" id="KW-0805">Transcription regulation</keyword>
<protein>
    <submittedName>
        <fullName evidence="6">Transcriptional regulator, TetR family protein</fullName>
    </submittedName>
</protein>
<accession>A0A0F6YG88</accession>
<gene>
    <name evidence="6" type="ORF">DB32_000756</name>
</gene>
<feature type="domain" description="HTH tetR-type" evidence="5">
    <location>
        <begin position="14"/>
        <end position="74"/>
    </location>
</feature>
<evidence type="ECO:0000256" key="1">
    <source>
        <dbReference type="ARBA" id="ARBA00023015"/>
    </source>
</evidence>
<dbReference type="KEGG" id="samy:DB32_000756"/>
<dbReference type="InterPro" id="IPR050109">
    <property type="entry name" value="HTH-type_TetR-like_transc_reg"/>
</dbReference>
<evidence type="ECO:0000256" key="4">
    <source>
        <dbReference type="PROSITE-ProRule" id="PRU00335"/>
    </source>
</evidence>
<keyword evidence="2 4" id="KW-0238">DNA-binding</keyword>
<dbReference type="PRINTS" id="PR00455">
    <property type="entry name" value="HTHTETR"/>
</dbReference>
<organism evidence="6 7">
    <name type="scientific">Sandaracinus amylolyticus</name>
    <dbReference type="NCBI Taxonomy" id="927083"/>
    <lineage>
        <taxon>Bacteria</taxon>
        <taxon>Pseudomonadati</taxon>
        <taxon>Myxococcota</taxon>
        <taxon>Polyangia</taxon>
        <taxon>Polyangiales</taxon>
        <taxon>Sandaracinaceae</taxon>
        <taxon>Sandaracinus</taxon>
    </lineage>
</organism>
<evidence type="ECO:0000256" key="3">
    <source>
        <dbReference type="ARBA" id="ARBA00023163"/>
    </source>
</evidence>
<evidence type="ECO:0000313" key="7">
    <source>
        <dbReference type="Proteomes" id="UP000034883"/>
    </source>
</evidence>
<dbReference type="PROSITE" id="PS50977">
    <property type="entry name" value="HTH_TETR_2"/>
    <property type="match status" value="1"/>
</dbReference>
<name>A0A0F6YG88_9BACT</name>
<dbReference type="PANTHER" id="PTHR30055">
    <property type="entry name" value="HTH-TYPE TRANSCRIPTIONAL REGULATOR RUTR"/>
    <property type="match status" value="1"/>
</dbReference>
<dbReference type="PANTHER" id="PTHR30055:SF234">
    <property type="entry name" value="HTH-TYPE TRANSCRIPTIONAL REGULATOR BETI"/>
    <property type="match status" value="1"/>
</dbReference>